<proteinExistence type="inferred from homology"/>
<dbReference type="KEGG" id="mmg:MTBMA_c02670"/>
<dbReference type="InterPro" id="IPR018445">
    <property type="entry name" value="Put_Phosphate_transp_reg"/>
</dbReference>
<reference key="1">
    <citation type="submission" date="2009-08" db="EMBL/GenBank/DDBJ databases">
        <title>The genome sequence of Methanothermobacter marburgensis.</title>
        <authorList>
            <person name="Kaster A."/>
            <person name="Seedorf H."/>
            <person name="Goenrich M."/>
            <person name="Wiezer A."/>
            <person name="Liesegang H."/>
            <person name="Thauer R."/>
            <person name="Gottschalk G."/>
        </authorList>
    </citation>
    <scope>NUCLEOTIDE SEQUENCE</scope>
    <source>
        <strain>Marburg</strain>
    </source>
</reference>
<organism evidence="3 4">
    <name type="scientific">Methanothermobacter marburgensis (strain ATCC BAA-927 / DSM 2133 / JCM 14651 / NBRC 100331 / OCM 82 / Marburg)</name>
    <name type="common">Methanobacterium thermoautotrophicum</name>
    <dbReference type="NCBI Taxonomy" id="79929"/>
    <lineage>
        <taxon>Archaea</taxon>
        <taxon>Methanobacteriati</taxon>
        <taxon>Methanobacteriota</taxon>
        <taxon>Methanomada group</taxon>
        <taxon>Methanobacteria</taxon>
        <taxon>Methanobacteriales</taxon>
        <taxon>Methanobacteriaceae</taxon>
        <taxon>Methanothermobacter</taxon>
    </lineage>
</organism>
<evidence type="ECO:0008006" key="5">
    <source>
        <dbReference type="Google" id="ProtNLM"/>
    </source>
</evidence>
<evidence type="ECO:0000313" key="4">
    <source>
        <dbReference type="Proteomes" id="UP000000345"/>
    </source>
</evidence>
<dbReference type="PANTHER" id="PTHR36536">
    <property type="entry name" value="UPF0111 PROTEIN HI_1603"/>
    <property type="match status" value="1"/>
</dbReference>
<dbReference type="HOGENOM" id="CLU_104916_1_1_2"/>
<name>D9PUH7_METTM</name>
<dbReference type="STRING" id="79929.MTBMA_c02670"/>
<dbReference type="PATRIC" id="fig|79929.8.peg.261"/>
<dbReference type="Proteomes" id="UP000000345">
    <property type="component" value="Chromosome"/>
</dbReference>
<dbReference type="EMBL" id="CP001710">
    <property type="protein sequence ID" value="ADL57875.1"/>
    <property type="molecule type" value="Genomic_DNA"/>
</dbReference>
<sequence>MKFFMKEGKVEKYGRKHLDKVMECYLKLEELMEAFYSGDCRSVSRLAREIAVSEHEADEIRRKMELEFYEGAFLPFDREDRIMLVESIDKVADVIESTAFTVSLGRVSFPSGFREDFQRMMDVTEKTVHALKECVELLERDLGEAMRKVHEIEGLEDEVDAIERKIITDLYSAYREKEMGVIKFMDMKEITRKIGNISDRAEDASDRALIIIAKRRG</sequence>
<keyword evidence="2" id="KW-0175">Coiled coil</keyword>
<dbReference type="SUPFAM" id="SSF109755">
    <property type="entry name" value="PhoU-like"/>
    <property type="match status" value="1"/>
</dbReference>
<accession>D9PUH7</accession>
<dbReference type="AlphaFoldDB" id="D9PUH7"/>
<dbReference type="PaxDb" id="79929-MTBMA_c02670"/>
<dbReference type="NCBIfam" id="TIGR00153">
    <property type="entry name" value="TIGR00153 family protein"/>
    <property type="match status" value="1"/>
</dbReference>
<dbReference type="Pfam" id="PF01865">
    <property type="entry name" value="PhoU_div"/>
    <property type="match status" value="1"/>
</dbReference>
<gene>
    <name evidence="3" type="ordered locus">MTBMA_c02670</name>
</gene>
<dbReference type="InterPro" id="IPR038078">
    <property type="entry name" value="PhoU-like_sf"/>
</dbReference>
<dbReference type="Gene3D" id="1.20.58.220">
    <property type="entry name" value="Phosphate transport system protein phou homolog 2, domain 2"/>
    <property type="match status" value="1"/>
</dbReference>
<evidence type="ECO:0000256" key="2">
    <source>
        <dbReference type="SAM" id="Coils"/>
    </source>
</evidence>
<evidence type="ECO:0000313" key="3">
    <source>
        <dbReference type="EMBL" id="ADL57875.1"/>
    </source>
</evidence>
<feature type="coiled-coil region" evidence="2">
    <location>
        <begin position="135"/>
        <end position="207"/>
    </location>
</feature>
<protein>
    <recommendedName>
        <fullName evidence="5">TIGR00153 family protein</fullName>
    </recommendedName>
</protein>
<keyword evidence="4" id="KW-1185">Reference proteome</keyword>
<reference evidence="3 4" key="2">
    <citation type="journal article" date="2010" name="J. Bacteriol.">
        <title>Complete genome sequence of Methanothermobacter marburgensis, a methanoarchaeon model organism.</title>
        <authorList>
            <person name="Liesegang H."/>
            <person name="Kaster A.K."/>
            <person name="Wiezer A."/>
            <person name="Goenrich M."/>
            <person name="Wollherr A."/>
            <person name="Seedorf H."/>
            <person name="Gottschalk G."/>
            <person name="Thauer R.K."/>
        </authorList>
    </citation>
    <scope>NUCLEOTIDE SEQUENCE [LARGE SCALE GENOMIC DNA]</scope>
    <source>
        <strain evidence="4">ATCC BAA-927 / DSM 2133 / JCM 14651 / NBRC 100331 / OCM 82 / Marburg</strain>
    </source>
</reference>
<evidence type="ECO:0000256" key="1">
    <source>
        <dbReference type="ARBA" id="ARBA00008591"/>
    </source>
</evidence>
<dbReference type="PANTHER" id="PTHR36536:SF3">
    <property type="entry name" value="UPF0111 PROTEIN HI_1603"/>
    <property type="match status" value="1"/>
</dbReference>
<dbReference type="OrthoDB" id="68479at2157"/>
<dbReference type="InterPro" id="IPR002727">
    <property type="entry name" value="DUF47"/>
</dbReference>
<comment type="similarity">
    <text evidence="1">Belongs to the UPF0111 family.</text>
</comment>